<evidence type="ECO:0000256" key="4">
    <source>
        <dbReference type="ARBA" id="ARBA00022451"/>
    </source>
</evidence>
<name>A0AAV6TB64_SOLSE</name>
<protein>
    <recommendedName>
        <fullName evidence="3">Beta-2-microglobulin</fullName>
    </recommendedName>
</protein>
<feature type="compositionally biased region" description="Low complexity" evidence="8">
    <location>
        <begin position="139"/>
        <end position="167"/>
    </location>
</feature>
<feature type="compositionally biased region" description="Basic residues" evidence="8">
    <location>
        <begin position="573"/>
        <end position="604"/>
    </location>
</feature>
<evidence type="ECO:0000256" key="5">
    <source>
        <dbReference type="ARBA" id="ARBA00022525"/>
    </source>
</evidence>
<feature type="compositionally biased region" description="Polar residues" evidence="8">
    <location>
        <begin position="180"/>
        <end position="195"/>
    </location>
</feature>
<feature type="compositionally biased region" description="Polar residues" evidence="8">
    <location>
        <begin position="563"/>
        <end position="572"/>
    </location>
</feature>
<dbReference type="GO" id="GO:0005576">
    <property type="term" value="C:extracellular region"/>
    <property type="evidence" value="ECO:0007669"/>
    <property type="project" value="UniProtKB-SubCell"/>
</dbReference>
<feature type="compositionally biased region" description="Basic and acidic residues" evidence="8">
    <location>
        <begin position="539"/>
        <end position="560"/>
    </location>
</feature>
<dbReference type="PANTHER" id="PTHR19944:SF62">
    <property type="entry name" value="BETA-2-MICROGLOBULIN"/>
    <property type="match status" value="1"/>
</dbReference>
<comment type="subcellular location">
    <subcellularLocation>
        <location evidence="1">Secreted</location>
    </subcellularLocation>
</comment>
<dbReference type="Proteomes" id="UP000693946">
    <property type="component" value="Linkage Group LG1"/>
</dbReference>
<feature type="domain" description="Ig-like" evidence="9">
    <location>
        <begin position="742"/>
        <end position="829"/>
    </location>
</feature>
<organism evidence="10 11">
    <name type="scientific">Solea senegalensis</name>
    <name type="common">Senegalese sole</name>
    <dbReference type="NCBI Taxonomy" id="28829"/>
    <lineage>
        <taxon>Eukaryota</taxon>
        <taxon>Metazoa</taxon>
        <taxon>Chordata</taxon>
        <taxon>Craniata</taxon>
        <taxon>Vertebrata</taxon>
        <taxon>Euteleostomi</taxon>
        <taxon>Actinopterygii</taxon>
        <taxon>Neopterygii</taxon>
        <taxon>Teleostei</taxon>
        <taxon>Neoteleostei</taxon>
        <taxon>Acanthomorphata</taxon>
        <taxon>Carangaria</taxon>
        <taxon>Pleuronectiformes</taxon>
        <taxon>Pleuronectoidei</taxon>
        <taxon>Soleidae</taxon>
        <taxon>Solea</taxon>
    </lineage>
</organism>
<feature type="compositionally biased region" description="Low complexity" evidence="8">
    <location>
        <begin position="196"/>
        <end position="212"/>
    </location>
</feature>
<keyword evidence="11" id="KW-1185">Reference proteome</keyword>
<dbReference type="Pfam" id="PF07654">
    <property type="entry name" value="C1-set"/>
    <property type="match status" value="1"/>
</dbReference>
<dbReference type="GO" id="GO:0002474">
    <property type="term" value="P:antigen processing and presentation of peptide antigen via MHC class I"/>
    <property type="evidence" value="ECO:0007669"/>
    <property type="project" value="UniProtKB-KW"/>
</dbReference>
<reference evidence="10 11" key="1">
    <citation type="journal article" date="2021" name="Sci. Rep.">
        <title>Chromosome anchoring in Senegalese sole (Solea senegalensis) reveals sex-associated markers and genome rearrangements in flatfish.</title>
        <authorList>
            <person name="Guerrero-Cozar I."/>
            <person name="Gomez-Garrido J."/>
            <person name="Berbel C."/>
            <person name="Martinez-Blanch J.F."/>
            <person name="Alioto T."/>
            <person name="Claros M.G."/>
            <person name="Gagnaire P.A."/>
            <person name="Manchado M."/>
        </authorList>
    </citation>
    <scope>NUCLEOTIDE SEQUENCE [LARGE SCALE GENOMIC DNA]</scope>
    <source>
        <strain evidence="10">Sse05_10M</strain>
    </source>
</reference>
<dbReference type="InterPro" id="IPR006594">
    <property type="entry name" value="LisH"/>
</dbReference>
<feature type="compositionally biased region" description="Basic and acidic residues" evidence="8">
    <location>
        <begin position="169"/>
        <end position="178"/>
    </location>
</feature>
<accession>A0AAV6TB64</accession>
<feature type="compositionally biased region" description="Basic and acidic residues" evidence="8">
    <location>
        <begin position="305"/>
        <end position="318"/>
    </location>
</feature>
<feature type="compositionally biased region" description="Acidic residues" evidence="8">
    <location>
        <begin position="476"/>
        <end position="491"/>
    </location>
</feature>
<dbReference type="AlphaFoldDB" id="A0AAV6TB64"/>
<feature type="compositionally biased region" description="Basic and acidic residues" evidence="8">
    <location>
        <begin position="637"/>
        <end position="661"/>
    </location>
</feature>
<feature type="compositionally biased region" description="Basic residues" evidence="8">
    <location>
        <begin position="703"/>
        <end position="713"/>
    </location>
</feature>
<keyword evidence="6" id="KW-0391">Immunity</keyword>
<keyword evidence="4" id="KW-0490">MHC I</keyword>
<feature type="region of interest" description="Disordered" evidence="8">
    <location>
        <begin position="85"/>
        <end position="104"/>
    </location>
</feature>
<evidence type="ECO:0000313" key="11">
    <source>
        <dbReference type="Proteomes" id="UP000693946"/>
    </source>
</evidence>
<feature type="compositionally biased region" description="Basic and acidic residues" evidence="8">
    <location>
        <begin position="507"/>
        <end position="518"/>
    </location>
</feature>
<comment type="caution">
    <text evidence="10">The sequence shown here is derived from an EMBL/GenBank/DDBJ whole genome shotgun (WGS) entry which is preliminary data.</text>
</comment>
<dbReference type="EMBL" id="JAGKHQ010000001">
    <property type="protein sequence ID" value="KAG7526643.1"/>
    <property type="molecule type" value="Genomic_DNA"/>
</dbReference>
<gene>
    <name evidence="10" type="ORF">JOB18_043397</name>
</gene>
<dbReference type="PROSITE" id="PS50835">
    <property type="entry name" value="IG_LIKE"/>
    <property type="match status" value="1"/>
</dbReference>
<feature type="compositionally biased region" description="Polar residues" evidence="8">
    <location>
        <begin position="403"/>
        <end position="421"/>
    </location>
</feature>
<dbReference type="PANTHER" id="PTHR19944">
    <property type="entry name" value="MHC CLASS II-RELATED"/>
    <property type="match status" value="1"/>
</dbReference>
<evidence type="ECO:0000256" key="7">
    <source>
        <dbReference type="ARBA" id="ARBA00023319"/>
    </source>
</evidence>
<evidence type="ECO:0000256" key="1">
    <source>
        <dbReference type="ARBA" id="ARBA00004613"/>
    </source>
</evidence>
<dbReference type="PROSITE" id="PS50896">
    <property type="entry name" value="LISH"/>
    <property type="match status" value="1"/>
</dbReference>
<feature type="region of interest" description="Disordered" evidence="8">
    <location>
        <begin position="128"/>
        <end position="681"/>
    </location>
</feature>
<evidence type="ECO:0000256" key="8">
    <source>
        <dbReference type="SAM" id="MobiDB-lite"/>
    </source>
</evidence>
<feature type="compositionally biased region" description="Basic and acidic residues" evidence="8">
    <location>
        <begin position="214"/>
        <end position="223"/>
    </location>
</feature>
<sequence length="834" mass="92740">MAAEEEGDALLFLIQQHLEVNGFDKAAKLLEKHVHKVETAERSCNLHDIYTGWMKLCSKQETNKINGAEHATIAEEEEVVNGKLSNNGEEDHVLGSQADRNGVRNGTDAVAESLLESADETANLVITVSSDNEKEEAETSTPAEASTVNGAETSSSSDSAEAAELTTVEPEHVERDTVIDESTQSTPAEASTVNGAETSSSSDSAEAAELTTVEPEHVERDASIDESTQEPEAVMDATDDASVSEQTAVNHTEATPPCTQEAEDEEGGAAETSSPAEPEETNEQLAEAEAPPPADPENPSEEEQNEKVEEEIKSKDSDITSCLTLERSSCDQDDAADDLPVTDTEEQTDPDDLIVINIQVQDGEAAEGEVSQLLPVEDQDQDQDQGVKTPKKKKKNKKKETETSAADTPTTDSLIDTPLTSKSDRKKKRDKKRKEVEEEEEDQEEEKQVLEEEVVIVSQVTPSKKKAKKRKRERDAVEEEEEEKEEEEEETPIPSLENKIKKKKKKDKDLEEEKKETAEEVENPVSPAETKKKKKKKKSTEEGGQEKPAEGDTDLEKELDTTVMDSSQLSSGQKRHFRKKLSLKKRLRRHKKEVQMMRKKKKKSSNVSPAPTETTGKKKRIQEAVKETPRPKPSKRAKPELSQDHDTPKKKRCAEQEENSSKENQPPKTKKNKKKSLDESGVVSDLTAELLDVSFSSPELVDKKKKRKKKKKKQVDGGEEKTGNVTLIPVSQDKPAKKKNPPKVQVYSEKPGKYGDDNMLICHVSDFHPPDISIQLLKNGQVIPNAEQTDLAFNGNWHFHLTQNVAFKPQEGEMYLCRITHNSKMTDFAWESNM</sequence>
<proteinExistence type="inferred from homology"/>
<comment type="similarity">
    <text evidence="2">Belongs to the beta-2-microglobulin family.</text>
</comment>
<feature type="compositionally biased region" description="Polar residues" evidence="8">
    <location>
        <begin position="241"/>
        <end position="253"/>
    </location>
</feature>
<evidence type="ECO:0000256" key="6">
    <source>
        <dbReference type="ARBA" id="ARBA00022859"/>
    </source>
</evidence>
<feature type="compositionally biased region" description="Basic residues" evidence="8">
    <location>
        <begin position="463"/>
        <end position="472"/>
    </location>
</feature>
<dbReference type="InterPro" id="IPR050160">
    <property type="entry name" value="MHC/Immunoglobulin"/>
</dbReference>
<feature type="compositionally biased region" description="Acidic residues" evidence="8">
    <location>
        <begin position="343"/>
        <end position="352"/>
    </location>
</feature>
<feature type="compositionally biased region" description="Basic residues" evidence="8">
    <location>
        <begin position="389"/>
        <end position="398"/>
    </location>
</feature>
<dbReference type="InterPro" id="IPR003597">
    <property type="entry name" value="Ig_C1-set"/>
</dbReference>
<dbReference type="SMART" id="SM00407">
    <property type="entry name" value="IGc1"/>
    <property type="match status" value="1"/>
</dbReference>
<evidence type="ECO:0000259" key="9">
    <source>
        <dbReference type="PROSITE" id="PS50835"/>
    </source>
</evidence>
<dbReference type="InterPro" id="IPR007110">
    <property type="entry name" value="Ig-like_dom"/>
</dbReference>
<feature type="region of interest" description="Disordered" evidence="8">
    <location>
        <begin position="701"/>
        <end position="745"/>
    </location>
</feature>
<evidence type="ECO:0000313" key="10">
    <source>
        <dbReference type="EMBL" id="KAG7526643.1"/>
    </source>
</evidence>
<evidence type="ECO:0000256" key="2">
    <source>
        <dbReference type="ARBA" id="ARBA00009564"/>
    </source>
</evidence>
<feature type="compositionally biased region" description="Basic and acidic residues" evidence="8">
    <location>
        <begin position="621"/>
        <end position="630"/>
    </location>
</feature>
<dbReference type="GO" id="GO:0042612">
    <property type="term" value="C:MHC class I protein complex"/>
    <property type="evidence" value="ECO:0007669"/>
    <property type="project" value="UniProtKB-KW"/>
</dbReference>
<keyword evidence="5" id="KW-0964">Secreted</keyword>
<evidence type="ECO:0000256" key="3">
    <source>
        <dbReference type="ARBA" id="ARBA00018767"/>
    </source>
</evidence>
<keyword evidence="7" id="KW-0393">Immunoglobulin domain</keyword>